<feature type="transmembrane region" description="Helical" evidence="2">
    <location>
        <begin position="256"/>
        <end position="281"/>
    </location>
</feature>
<protein>
    <submittedName>
        <fullName evidence="3">VWA domain-containing protein</fullName>
    </submittedName>
</protein>
<keyword evidence="2" id="KW-1133">Transmembrane helix</keyword>
<evidence type="ECO:0000313" key="4">
    <source>
        <dbReference type="Proteomes" id="UP000437131"/>
    </source>
</evidence>
<comment type="caution">
    <text evidence="3">The sequence shown here is derived from an EMBL/GenBank/DDBJ whole genome shotgun (WGS) entry which is preliminary data.</text>
</comment>
<reference evidence="3 4" key="1">
    <citation type="submission" date="2019-11" db="EMBL/GenBank/DDBJ databases">
        <title>Isolation of a new High Light Tolerant Cyanobacteria.</title>
        <authorList>
            <person name="Dobson Z."/>
            <person name="Vaughn N."/>
            <person name="Vaughn M."/>
            <person name="Fromme P."/>
            <person name="Mazor Y."/>
        </authorList>
    </citation>
    <scope>NUCLEOTIDE SEQUENCE [LARGE SCALE GENOMIC DNA]</scope>
    <source>
        <strain evidence="3 4">0216</strain>
    </source>
</reference>
<feature type="compositionally biased region" description="Polar residues" evidence="1">
    <location>
        <begin position="189"/>
        <end position="199"/>
    </location>
</feature>
<dbReference type="SUPFAM" id="SSF53300">
    <property type="entry name" value="vWA-like"/>
    <property type="match status" value="1"/>
</dbReference>
<keyword evidence="2" id="KW-0472">Membrane</keyword>
<name>A0A844GYH7_9CHRO</name>
<keyword evidence="2" id="KW-0812">Transmembrane</keyword>
<accession>A0A844GYH7</accession>
<proteinExistence type="predicted"/>
<dbReference type="InterPro" id="IPR036465">
    <property type="entry name" value="vWFA_dom_sf"/>
</dbReference>
<gene>
    <name evidence="3" type="ORF">GGC33_13215</name>
</gene>
<evidence type="ECO:0000313" key="3">
    <source>
        <dbReference type="EMBL" id="MTF39879.1"/>
    </source>
</evidence>
<organism evidence="3 4">
    <name type="scientific">Cyanobacterium aponinum 0216</name>
    <dbReference type="NCBI Taxonomy" id="2676140"/>
    <lineage>
        <taxon>Bacteria</taxon>
        <taxon>Bacillati</taxon>
        <taxon>Cyanobacteriota</taxon>
        <taxon>Cyanophyceae</taxon>
        <taxon>Oscillatoriophycideae</taxon>
        <taxon>Chroococcales</taxon>
        <taxon>Geminocystaceae</taxon>
        <taxon>Cyanobacterium</taxon>
    </lineage>
</organism>
<feature type="region of interest" description="Disordered" evidence="1">
    <location>
        <begin position="177"/>
        <end position="199"/>
    </location>
</feature>
<evidence type="ECO:0000256" key="1">
    <source>
        <dbReference type="SAM" id="MobiDB-lite"/>
    </source>
</evidence>
<dbReference type="Proteomes" id="UP000437131">
    <property type="component" value="Unassembled WGS sequence"/>
</dbReference>
<sequence length="384" mass="43629">MSDYCQQKIAIGEELSPNQLKGLELVSLLSRGRDVVFAIDLTESVNLDEEARVRLKQIITDSLNKGDTVYIVPFSSQVNPTNPEINPLTDKDADTKGAATPIAFLNPEKDIERIIEKIPLKANLNEKNTDIQLAEHFIYENLAQINQNRLCKNQPIKKQSVVWLTDAPLNTSAGITSEKWIETPPNSPYRDSSTPESQNRQNWINHLKTAENTRQLKGENYDLSVIDLPATVQEFCTPAPGGKETCFVNSYLFNQLWLPVTILSIIIISLLGGGIFGWRYIKSINKSLKLEIEINDGDDKETRYLDNKKSLSIGEDIECLGGEIRGYLKREGNKLFIEPTRILPIFYKERELRQKQLIEGNIIRLKYPYNDKDFEIKITVSKTS</sequence>
<dbReference type="RefSeq" id="WP_241681903.1">
    <property type="nucleotide sequence ID" value="NZ_WMIA01000018.1"/>
</dbReference>
<evidence type="ECO:0000256" key="2">
    <source>
        <dbReference type="SAM" id="Phobius"/>
    </source>
</evidence>
<dbReference type="EMBL" id="WMIA01000018">
    <property type="protein sequence ID" value="MTF39879.1"/>
    <property type="molecule type" value="Genomic_DNA"/>
</dbReference>
<dbReference type="AlphaFoldDB" id="A0A844GYH7"/>
<dbReference type="Gene3D" id="3.40.50.410">
    <property type="entry name" value="von Willebrand factor, type A domain"/>
    <property type="match status" value="1"/>
</dbReference>